<reference evidence="2" key="1">
    <citation type="journal article" date="2019" name="Int. J. Syst. Evol. Microbiol.">
        <title>The Global Catalogue of Microorganisms (GCM) 10K type strain sequencing project: providing services to taxonomists for standard genome sequencing and annotation.</title>
        <authorList>
            <consortium name="The Broad Institute Genomics Platform"/>
            <consortium name="The Broad Institute Genome Sequencing Center for Infectious Disease"/>
            <person name="Wu L."/>
            <person name="Ma J."/>
        </authorList>
    </citation>
    <scope>NUCLEOTIDE SEQUENCE [LARGE SCALE GENOMIC DNA]</scope>
    <source>
        <strain evidence="2">CGMCC 4.7304</strain>
    </source>
</reference>
<keyword evidence="2" id="KW-1185">Reference proteome</keyword>
<proteinExistence type="predicted"/>
<accession>A0ABV9SIU2</accession>
<comment type="caution">
    <text evidence="1">The sequence shown here is derived from an EMBL/GenBank/DDBJ whole genome shotgun (WGS) entry which is preliminary data.</text>
</comment>
<organism evidence="1 2">
    <name type="scientific">Streptomonospora arabica</name>
    <dbReference type="NCBI Taxonomy" id="412417"/>
    <lineage>
        <taxon>Bacteria</taxon>
        <taxon>Bacillati</taxon>
        <taxon>Actinomycetota</taxon>
        <taxon>Actinomycetes</taxon>
        <taxon>Streptosporangiales</taxon>
        <taxon>Nocardiopsidaceae</taxon>
        <taxon>Streptomonospora</taxon>
    </lineage>
</organism>
<dbReference type="Proteomes" id="UP001595858">
    <property type="component" value="Unassembled WGS sequence"/>
</dbReference>
<name>A0ABV9SIU2_9ACTN</name>
<dbReference type="RefSeq" id="WP_344144431.1">
    <property type="nucleotide sequence ID" value="NZ_BAAAQI010000010.1"/>
</dbReference>
<gene>
    <name evidence="1" type="ORF">ACFPCZ_04205</name>
</gene>
<evidence type="ECO:0000313" key="2">
    <source>
        <dbReference type="Proteomes" id="UP001595858"/>
    </source>
</evidence>
<protein>
    <submittedName>
        <fullName evidence="1">Uncharacterized protein</fullName>
    </submittedName>
</protein>
<sequence>MNADEHRALHPPSPDYGLTEVERRALRGLLDELVDATEDRVFWLGRARETALEIKRRLADLLGGGED</sequence>
<dbReference type="EMBL" id="JBHSIY010000004">
    <property type="protein sequence ID" value="MFC4865824.1"/>
    <property type="molecule type" value="Genomic_DNA"/>
</dbReference>
<evidence type="ECO:0000313" key="1">
    <source>
        <dbReference type="EMBL" id="MFC4865824.1"/>
    </source>
</evidence>